<evidence type="ECO:0000256" key="2">
    <source>
        <dbReference type="ARBA" id="ARBA00022692"/>
    </source>
</evidence>
<name>A0A1H3J2N0_9BURK</name>
<keyword evidence="2" id="KW-0812">Transmembrane</keyword>
<gene>
    <name evidence="6" type="ORF">SAMN05421547_10470</name>
</gene>
<proteinExistence type="predicted"/>
<evidence type="ECO:0000256" key="1">
    <source>
        <dbReference type="ARBA" id="ARBA00004141"/>
    </source>
</evidence>
<sequence length="341" mass="35415">MAAAPGRLRLALRDAIAASLGAMLAWELSHYLLGHPRPVFAAVTALVCLAPGLPSHLKQTWGLVLGCAIGIIVGELAWLLPDTIPLLRLSLASLVALSLAAMLGQPPVVPIQAGVSVVLVLSMGPSAAGETRLVDVLVGAGVGLMFSQVIFTANPLRAVSRSASALLGQLADGLDATLRATATHDTPDATVALGQLTRSSDALSALRTAMAEAQSASRWSVRGRLGGAALQTVTARYDRHAVRLYASALLLGESLVRGMSHDSGLMPRAIVLHCEWLIEACRQLAANGNVVALQPDDALARLAASAPQAPTQPLPEAWLPALDHARQMEEALKALTGSRDA</sequence>
<dbReference type="AlphaFoldDB" id="A0A1H3J2N0"/>
<dbReference type="GeneID" id="94692095"/>
<accession>A0A1H3J2N0</accession>
<dbReference type="GO" id="GO:0016020">
    <property type="term" value="C:membrane"/>
    <property type="evidence" value="ECO:0007669"/>
    <property type="project" value="UniProtKB-SubCell"/>
</dbReference>
<feature type="domain" description="Integral membrane bound transporter" evidence="5">
    <location>
        <begin position="25"/>
        <end position="146"/>
    </location>
</feature>
<dbReference type="Proteomes" id="UP000183417">
    <property type="component" value="Unassembled WGS sequence"/>
</dbReference>
<evidence type="ECO:0000256" key="3">
    <source>
        <dbReference type="ARBA" id="ARBA00022989"/>
    </source>
</evidence>
<dbReference type="RefSeq" id="WP_016447101.1">
    <property type="nucleotide sequence ID" value="NZ_AP025556.1"/>
</dbReference>
<organism evidence="6 7">
    <name type="scientific">Delftia lacustris</name>
    <dbReference type="NCBI Taxonomy" id="558537"/>
    <lineage>
        <taxon>Bacteria</taxon>
        <taxon>Pseudomonadati</taxon>
        <taxon>Pseudomonadota</taxon>
        <taxon>Betaproteobacteria</taxon>
        <taxon>Burkholderiales</taxon>
        <taxon>Comamonadaceae</taxon>
        <taxon>Delftia</taxon>
    </lineage>
</organism>
<protein>
    <submittedName>
        <fullName evidence="6">Fusaric acid resistance protein-like</fullName>
    </submittedName>
</protein>
<reference evidence="6 7" key="1">
    <citation type="submission" date="2016-10" db="EMBL/GenBank/DDBJ databases">
        <authorList>
            <person name="de Groot N.N."/>
        </authorList>
    </citation>
    <scope>NUCLEOTIDE SEQUENCE [LARGE SCALE GENOMIC DNA]</scope>
    <source>
        <strain evidence="6 7">LMG 24775</strain>
    </source>
</reference>
<keyword evidence="4" id="KW-0472">Membrane</keyword>
<dbReference type="Pfam" id="PF13515">
    <property type="entry name" value="FUSC_2"/>
    <property type="match status" value="1"/>
</dbReference>
<dbReference type="InterPro" id="IPR049453">
    <property type="entry name" value="Memb_transporter_dom"/>
</dbReference>
<dbReference type="EMBL" id="FNPE01000004">
    <property type="protein sequence ID" value="SDY34181.1"/>
    <property type="molecule type" value="Genomic_DNA"/>
</dbReference>
<comment type="subcellular location">
    <subcellularLocation>
        <location evidence="1">Membrane</location>
        <topology evidence="1">Multi-pass membrane protein</topology>
    </subcellularLocation>
</comment>
<keyword evidence="3" id="KW-1133">Transmembrane helix</keyword>
<evidence type="ECO:0000313" key="7">
    <source>
        <dbReference type="Proteomes" id="UP000183417"/>
    </source>
</evidence>
<evidence type="ECO:0000259" key="5">
    <source>
        <dbReference type="Pfam" id="PF13515"/>
    </source>
</evidence>
<evidence type="ECO:0000256" key="4">
    <source>
        <dbReference type="ARBA" id="ARBA00023136"/>
    </source>
</evidence>
<evidence type="ECO:0000313" key="6">
    <source>
        <dbReference type="EMBL" id="SDY34181.1"/>
    </source>
</evidence>